<protein>
    <submittedName>
        <fullName evidence="5">Cyclic di-GMP phosphodiesterase Gmr</fullName>
        <ecNumber evidence="5">3.1.4.52</ecNumber>
    </submittedName>
</protein>
<dbReference type="EMBL" id="FLOC01000006">
    <property type="protein sequence ID" value="SBS29211.1"/>
    <property type="molecule type" value="Genomic_DNA"/>
</dbReference>
<dbReference type="InterPro" id="IPR000160">
    <property type="entry name" value="GGDEF_dom"/>
</dbReference>
<feature type="transmembrane region" description="Helical" evidence="1">
    <location>
        <begin position="317"/>
        <end position="339"/>
    </location>
</feature>
<evidence type="ECO:0000259" key="4">
    <source>
        <dbReference type="PROSITE" id="PS50887"/>
    </source>
</evidence>
<sequence>MLRIGVSCILCLFTIAHAFAAQDTVRLQLKWQHAYQFAGYYAAQELGLYNQAGLNVEIVPASPSTNVVEEVTSGRAQYGVGNSSILIQRDKGFPLTILAVIFQHSPTVFIAKNDVITFHNWSKKGIMLEESSDELLLYLEQQGLDLASLNFLPHSFDPIDLTTDQVDIMSAYSTNEPFFLAQLGIPFRVFSPRTEGIDFLGDNLFTSEQELSHHSERVEAFRQASLEGWEYALKHPEQVINWIISRYRSTYSRDFLFFEAETTYDLIQPDLIEVGYINESRWHKVVKSYQALGKLSANFDLQQALYLPEPKTDWRQVWLVTGIAVPVVLLLGIMLMVIARTNRKLESALKDSRKAREKADQQADLDSLTELSNRRYFQRQLEFLCKRAAHKKTSFALFYVDLDNFKEINDLHGHQEGDNVLKIVAQRIQSVLPDYCELARIGGDEFTVIVKTLDQEALLDELAHAILDVLREPFYIGKRQCKISASIGITVSPRDSTVPSNLLQFADEAMYSAKNAGKSRLQRFSSSLHQDILEHQTLLQDLRVALDNNELFVVYQPIVELATGRICKVEALLRWQHKSRGLIGPDVFIPMAEESGLIIVLGDFVFKEAVKQLAHWRATVAPDLTVSINTSTYQYNDSGKHLEHWYQYIEQMGVPFHAIILEITESMLMHQHENVSKQLLSFRDHGIHVALDDFGTGYSSLAYLNQLDIDFIKIDKSFVRDLGKGRSAQELCEVIISMAHKLGLRVIAEGIETEAQLDFLASFHCDLGQGYLYAKPLTVDALQPLLESKQFDGYELIER</sequence>
<keyword evidence="5" id="KW-0378">Hydrolase</keyword>
<feature type="signal peptide" evidence="2">
    <location>
        <begin position="1"/>
        <end position="20"/>
    </location>
</feature>
<dbReference type="STRING" id="295068.MAQ5080_01330"/>
<dbReference type="Pfam" id="PF09084">
    <property type="entry name" value="NMT1"/>
    <property type="match status" value="1"/>
</dbReference>
<dbReference type="PANTHER" id="PTHR44757:SF2">
    <property type="entry name" value="BIOFILM ARCHITECTURE MAINTENANCE PROTEIN MBAA"/>
    <property type="match status" value="1"/>
</dbReference>
<dbReference type="SMART" id="SM00267">
    <property type="entry name" value="GGDEF"/>
    <property type="match status" value="1"/>
</dbReference>
<dbReference type="CDD" id="cd01949">
    <property type="entry name" value="GGDEF"/>
    <property type="match status" value="1"/>
</dbReference>
<dbReference type="InterPro" id="IPR015168">
    <property type="entry name" value="SsuA/THI5"/>
</dbReference>
<dbReference type="InterPro" id="IPR052155">
    <property type="entry name" value="Biofilm_reg_signaling"/>
</dbReference>
<name>A0A1A8T930_9GAMM</name>
<proteinExistence type="predicted"/>
<dbReference type="Pfam" id="PF00563">
    <property type="entry name" value="EAL"/>
    <property type="match status" value="1"/>
</dbReference>
<keyword evidence="1" id="KW-1133">Transmembrane helix</keyword>
<dbReference type="InterPro" id="IPR001633">
    <property type="entry name" value="EAL_dom"/>
</dbReference>
<dbReference type="PROSITE" id="PS50883">
    <property type="entry name" value="EAL"/>
    <property type="match status" value="1"/>
</dbReference>
<keyword evidence="6" id="KW-1185">Reference proteome</keyword>
<dbReference type="Gene3D" id="3.20.20.450">
    <property type="entry name" value="EAL domain"/>
    <property type="match status" value="1"/>
</dbReference>
<dbReference type="Proteomes" id="UP000092627">
    <property type="component" value="Unassembled WGS sequence"/>
</dbReference>
<dbReference type="InterPro" id="IPR043128">
    <property type="entry name" value="Rev_trsase/Diguanyl_cyclase"/>
</dbReference>
<evidence type="ECO:0000313" key="5">
    <source>
        <dbReference type="EMBL" id="SBS29211.1"/>
    </source>
</evidence>
<feature type="domain" description="GGDEF" evidence="4">
    <location>
        <begin position="393"/>
        <end position="526"/>
    </location>
</feature>
<dbReference type="NCBIfam" id="TIGR00254">
    <property type="entry name" value="GGDEF"/>
    <property type="match status" value="1"/>
</dbReference>
<evidence type="ECO:0000313" key="6">
    <source>
        <dbReference type="Proteomes" id="UP000092627"/>
    </source>
</evidence>
<organism evidence="5 6">
    <name type="scientific">Marinomonas aquimarina</name>
    <dbReference type="NCBI Taxonomy" id="295068"/>
    <lineage>
        <taxon>Bacteria</taxon>
        <taxon>Pseudomonadati</taxon>
        <taxon>Pseudomonadota</taxon>
        <taxon>Gammaproteobacteria</taxon>
        <taxon>Oceanospirillales</taxon>
        <taxon>Oceanospirillaceae</taxon>
        <taxon>Marinomonas</taxon>
    </lineage>
</organism>
<dbReference type="SUPFAM" id="SSF141868">
    <property type="entry name" value="EAL domain-like"/>
    <property type="match status" value="1"/>
</dbReference>
<evidence type="ECO:0000256" key="2">
    <source>
        <dbReference type="SAM" id="SignalP"/>
    </source>
</evidence>
<dbReference type="InterPro" id="IPR029787">
    <property type="entry name" value="Nucleotide_cyclase"/>
</dbReference>
<dbReference type="AlphaFoldDB" id="A0A1A8T930"/>
<reference evidence="5 6" key="1">
    <citation type="submission" date="2016-06" db="EMBL/GenBank/DDBJ databases">
        <authorList>
            <person name="Kjaerup R.B."/>
            <person name="Dalgaard T.S."/>
            <person name="Juul-Madsen H.R."/>
        </authorList>
    </citation>
    <scope>NUCLEOTIDE SEQUENCE [LARGE SCALE GENOMIC DNA]</scope>
    <source>
        <strain evidence="5 6">CECT 5080</strain>
    </source>
</reference>
<dbReference type="SMART" id="SM00052">
    <property type="entry name" value="EAL"/>
    <property type="match status" value="1"/>
</dbReference>
<dbReference type="CDD" id="cd01948">
    <property type="entry name" value="EAL"/>
    <property type="match status" value="1"/>
</dbReference>
<feature type="chain" id="PRO_5008378889" evidence="2">
    <location>
        <begin position="21"/>
        <end position="799"/>
    </location>
</feature>
<dbReference type="SUPFAM" id="SSF53850">
    <property type="entry name" value="Periplasmic binding protein-like II"/>
    <property type="match status" value="1"/>
</dbReference>
<dbReference type="Pfam" id="PF00990">
    <property type="entry name" value="GGDEF"/>
    <property type="match status" value="1"/>
</dbReference>
<dbReference type="GO" id="GO:0071111">
    <property type="term" value="F:cyclic-guanylate-specific phosphodiesterase activity"/>
    <property type="evidence" value="ECO:0007669"/>
    <property type="project" value="UniProtKB-EC"/>
</dbReference>
<gene>
    <name evidence="5" type="primary">gmr_5</name>
    <name evidence="5" type="ORF">MAQ5080_01330</name>
</gene>
<dbReference type="InterPro" id="IPR035919">
    <property type="entry name" value="EAL_sf"/>
</dbReference>
<dbReference type="Gene3D" id="3.40.190.10">
    <property type="entry name" value="Periplasmic binding protein-like II"/>
    <property type="match status" value="2"/>
</dbReference>
<keyword evidence="2" id="KW-0732">Signal</keyword>
<accession>A0A1A8T930</accession>
<dbReference type="EC" id="3.1.4.52" evidence="5"/>
<dbReference type="PANTHER" id="PTHR44757">
    <property type="entry name" value="DIGUANYLATE CYCLASE DGCP"/>
    <property type="match status" value="1"/>
</dbReference>
<feature type="domain" description="EAL" evidence="3">
    <location>
        <begin position="535"/>
        <end position="790"/>
    </location>
</feature>
<evidence type="ECO:0000256" key="1">
    <source>
        <dbReference type="SAM" id="Phobius"/>
    </source>
</evidence>
<dbReference type="PROSITE" id="PS50887">
    <property type="entry name" value="GGDEF"/>
    <property type="match status" value="1"/>
</dbReference>
<evidence type="ECO:0000259" key="3">
    <source>
        <dbReference type="PROSITE" id="PS50883"/>
    </source>
</evidence>
<keyword evidence="1" id="KW-0812">Transmembrane</keyword>
<keyword evidence="1" id="KW-0472">Membrane</keyword>
<dbReference type="Gene3D" id="3.30.70.270">
    <property type="match status" value="1"/>
</dbReference>
<dbReference type="SUPFAM" id="SSF55073">
    <property type="entry name" value="Nucleotide cyclase"/>
    <property type="match status" value="1"/>
</dbReference>